<feature type="non-terminal residue" evidence="1">
    <location>
        <position position="1"/>
    </location>
</feature>
<feature type="non-terminal residue" evidence="1">
    <location>
        <position position="188"/>
    </location>
</feature>
<accession>A0A1B6LFD8</accession>
<evidence type="ECO:0000313" key="1">
    <source>
        <dbReference type="EMBL" id="JAT22360.1"/>
    </source>
</evidence>
<protein>
    <submittedName>
        <fullName evidence="1">Uncharacterized protein</fullName>
    </submittedName>
</protein>
<dbReference type="EMBL" id="GEBQ01017617">
    <property type="protein sequence ID" value="JAT22360.1"/>
    <property type="molecule type" value="Transcribed_RNA"/>
</dbReference>
<name>A0A1B6LFD8_9HEMI</name>
<gene>
    <name evidence="1" type="ORF">g.53439</name>
</gene>
<organism evidence="1">
    <name type="scientific">Graphocephala atropunctata</name>
    <dbReference type="NCBI Taxonomy" id="36148"/>
    <lineage>
        <taxon>Eukaryota</taxon>
        <taxon>Metazoa</taxon>
        <taxon>Ecdysozoa</taxon>
        <taxon>Arthropoda</taxon>
        <taxon>Hexapoda</taxon>
        <taxon>Insecta</taxon>
        <taxon>Pterygota</taxon>
        <taxon>Neoptera</taxon>
        <taxon>Paraneoptera</taxon>
        <taxon>Hemiptera</taxon>
        <taxon>Auchenorrhyncha</taxon>
        <taxon>Membracoidea</taxon>
        <taxon>Cicadellidae</taxon>
        <taxon>Cicadellinae</taxon>
        <taxon>Cicadellini</taxon>
        <taxon>Graphocephala</taxon>
    </lineage>
</organism>
<proteinExistence type="predicted"/>
<dbReference type="AlphaFoldDB" id="A0A1B6LFD8"/>
<sequence>QPQLHHLLRSLLATIVQQIRLCSSQEALVELHITACWLRVLDTLVPPQLACSVLPTELQDLVCAALLSPVLAVSYPKLHDTCLAYASVLKRKGAQVYEEVSMVVEAMKASVRFSSEASTMSPIKALESFRDVVPALPYHQDLSIIREFTQYLMERRDLAEEEVELASQLTRCLLAHSEKVVATEAYRV</sequence>
<reference evidence="1" key="1">
    <citation type="submission" date="2015-11" db="EMBL/GenBank/DDBJ databases">
        <title>De novo transcriptome assembly of four potential Pierce s Disease insect vectors from Arizona vineyards.</title>
        <authorList>
            <person name="Tassone E.E."/>
        </authorList>
    </citation>
    <scope>NUCLEOTIDE SEQUENCE</scope>
</reference>